<keyword evidence="2" id="KW-1185">Reference proteome</keyword>
<dbReference type="EMBL" id="JACRWE010000003">
    <property type="protein sequence ID" value="MBC5996474.1"/>
    <property type="molecule type" value="Genomic_DNA"/>
</dbReference>
<reference evidence="1 2" key="1">
    <citation type="submission" date="2020-08" db="EMBL/GenBank/DDBJ databases">
        <authorList>
            <person name="Liu C."/>
            <person name="Sun Q."/>
        </authorList>
    </citation>
    <scope>NUCLEOTIDE SEQUENCE [LARGE SCALE GENOMIC DNA]</scope>
    <source>
        <strain evidence="1 2">NSJ-18</strain>
    </source>
</reference>
<protein>
    <submittedName>
        <fullName evidence="1">Uncharacterized protein</fullName>
    </submittedName>
</protein>
<gene>
    <name evidence="1" type="ORF">H8923_06840</name>
</gene>
<sequence>MEDLAIKILFDISNSSEKYVTYNNYNNDIEELDALEKLIRFDHAIKYLEKNDYITINDYKNTVKRTQNYIAVIENQGVIIKLKGKEKIRELI</sequence>
<organism evidence="1 2">
    <name type="scientific">Romboutsia faecis</name>
    <dbReference type="NCBI Taxonomy" id="2764597"/>
    <lineage>
        <taxon>Bacteria</taxon>
        <taxon>Bacillati</taxon>
        <taxon>Bacillota</taxon>
        <taxon>Clostridia</taxon>
        <taxon>Peptostreptococcales</taxon>
        <taxon>Peptostreptococcaceae</taxon>
        <taxon>Romboutsia</taxon>
    </lineage>
</organism>
<proteinExistence type="predicted"/>
<evidence type="ECO:0000313" key="1">
    <source>
        <dbReference type="EMBL" id="MBC5996474.1"/>
    </source>
</evidence>
<evidence type="ECO:0000313" key="2">
    <source>
        <dbReference type="Proteomes" id="UP000609849"/>
    </source>
</evidence>
<comment type="caution">
    <text evidence="1">The sequence shown here is derived from an EMBL/GenBank/DDBJ whole genome shotgun (WGS) entry which is preliminary data.</text>
</comment>
<dbReference type="Proteomes" id="UP000609849">
    <property type="component" value="Unassembled WGS sequence"/>
</dbReference>
<name>A0ABR7JNH3_9FIRM</name>
<dbReference type="RefSeq" id="WP_153925934.1">
    <property type="nucleotide sequence ID" value="NZ_JACRWE010000003.1"/>
</dbReference>
<accession>A0ABR7JNH3</accession>